<evidence type="ECO:0000313" key="1">
    <source>
        <dbReference type="EMBL" id="TRM61398.1"/>
    </source>
</evidence>
<dbReference type="AlphaFoldDB" id="A0A550C9C0"/>
<protein>
    <recommendedName>
        <fullName evidence="3">F-box domain-containing protein</fullName>
    </recommendedName>
</protein>
<name>A0A550C9C0_9AGAR</name>
<keyword evidence="2" id="KW-1185">Reference proteome</keyword>
<dbReference type="STRING" id="97359.A0A550C9C0"/>
<dbReference type="EMBL" id="VDMD01000017">
    <property type="protein sequence ID" value="TRM61398.1"/>
    <property type="molecule type" value="Genomic_DNA"/>
</dbReference>
<dbReference type="Proteomes" id="UP000320762">
    <property type="component" value="Unassembled WGS sequence"/>
</dbReference>
<reference evidence="1 2" key="1">
    <citation type="journal article" date="2019" name="New Phytol.">
        <title>Comparative genomics reveals unique wood-decay strategies and fruiting body development in the Schizophyllaceae.</title>
        <authorList>
            <person name="Almasi E."/>
            <person name="Sahu N."/>
            <person name="Krizsan K."/>
            <person name="Balint B."/>
            <person name="Kovacs G.M."/>
            <person name="Kiss B."/>
            <person name="Cseklye J."/>
            <person name="Drula E."/>
            <person name="Henrissat B."/>
            <person name="Nagy I."/>
            <person name="Chovatia M."/>
            <person name="Adam C."/>
            <person name="LaButti K."/>
            <person name="Lipzen A."/>
            <person name="Riley R."/>
            <person name="Grigoriev I.V."/>
            <person name="Nagy L.G."/>
        </authorList>
    </citation>
    <scope>NUCLEOTIDE SEQUENCE [LARGE SCALE GENOMIC DNA]</scope>
    <source>
        <strain evidence="1 2">NL-1724</strain>
    </source>
</reference>
<gene>
    <name evidence="1" type="ORF">BD626DRAFT_406139</name>
</gene>
<evidence type="ECO:0000313" key="2">
    <source>
        <dbReference type="Proteomes" id="UP000320762"/>
    </source>
</evidence>
<feature type="non-terminal residue" evidence="1">
    <location>
        <position position="1"/>
    </location>
</feature>
<comment type="caution">
    <text evidence="1">The sequence shown here is derived from an EMBL/GenBank/DDBJ whole genome shotgun (WGS) entry which is preliminary data.</text>
</comment>
<sequence>ALRYPLFAQIFASLHPLDLLCVFRTTKILRAVVLSRSATSAWKRSFSAVEAAPSIPDDISIPHLASLMFENFCQYCLKYAPTVYWECRARVCKHCLYIQCVRYVTDRSIALTCFSAATWCRKRQSSI</sequence>
<organism evidence="1 2">
    <name type="scientific">Schizophyllum amplum</name>
    <dbReference type="NCBI Taxonomy" id="97359"/>
    <lineage>
        <taxon>Eukaryota</taxon>
        <taxon>Fungi</taxon>
        <taxon>Dikarya</taxon>
        <taxon>Basidiomycota</taxon>
        <taxon>Agaricomycotina</taxon>
        <taxon>Agaricomycetes</taxon>
        <taxon>Agaricomycetidae</taxon>
        <taxon>Agaricales</taxon>
        <taxon>Schizophyllaceae</taxon>
        <taxon>Schizophyllum</taxon>
    </lineage>
</organism>
<evidence type="ECO:0008006" key="3">
    <source>
        <dbReference type="Google" id="ProtNLM"/>
    </source>
</evidence>
<dbReference type="OrthoDB" id="2322499at2759"/>
<accession>A0A550C9C0</accession>
<proteinExistence type="predicted"/>